<keyword evidence="1" id="KW-0732">Signal</keyword>
<proteinExistence type="predicted"/>
<feature type="signal peptide" evidence="1">
    <location>
        <begin position="1"/>
        <end position="19"/>
    </location>
</feature>
<reference evidence="2 3" key="1">
    <citation type="submission" date="2024-03" db="EMBL/GenBank/DDBJ databases">
        <authorList>
            <person name="Gkanogiannis A."/>
            <person name="Becerra Lopez-Lavalle L."/>
        </authorList>
    </citation>
    <scope>NUCLEOTIDE SEQUENCE [LARGE SCALE GENOMIC DNA]</scope>
</reference>
<name>A0ABP0Z3Y1_9ROSI</name>
<keyword evidence="3" id="KW-1185">Reference proteome</keyword>
<feature type="chain" id="PRO_5046023730" evidence="1">
    <location>
        <begin position="20"/>
        <end position="64"/>
    </location>
</feature>
<evidence type="ECO:0000256" key="1">
    <source>
        <dbReference type="SAM" id="SignalP"/>
    </source>
</evidence>
<organism evidence="2 3">
    <name type="scientific">Citrullus colocynthis</name>
    <name type="common">colocynth</name>
    <dbReference type="NCBI Taxonomy" id="252529"/>
    <lineage>
        <taxon>Eukaryota</taxon>
        <taxon>Viridiplantae</taxon>
        <taxon>Streptophyta</taxon>
        <taxon>Embryophyta</taxon>
        <taxon>Tracheophyta</taxon>
        <taxon>Spermatophyta</taxon>
        <taxon>Magnoliopsida</taxon>
        <taxon>eudicotyledons</taxon>
        <taxon>Gunneridae</taxon>
        <taxon>Pentapetalae</taxon>
        <taxon>rosids</taxon>
        <taxon>fabids</taxon>
        <taxon>Cucurbitales</taxon>
        <taxon>Cucurbitaceae</taxon>
        <taxon>Benincaseae</taxon>
        <taxon>Citrullus</taxon>
    </lineage>
</organism>
<gene>
    <name evidence="2" type="ORF">CITCOLO1_LOCUS18850</name>
</gene>
<accession>A0ABP0Z3Y1</accession>
<evidence type="ECO:0000313" key="2">
    <source>
        <dbReference type="EMBL" id="CAK9326498.1"/>
    </source>
</evidence>
<sequence>MNDWNFALAFVIPVGCGWGWSLSANANALSVCCPQSAVLINPFQPQIGPVVNNRTLQGRFPCSR</sequence>
<dbReference type="Proteomes" id="UP001642487">
    <property type="component" value="Chromosome 7"/>
</dbReference>
<protein>
    <submittedName>
        <fullName evidence="2">Uncharacterized protein</fullName>
    </submittedName>
</protein>
<dbReference type="EMBL" id="OZ021741">
    <property type="protein sequence ID" value="CAK9326498.1"/>
    <property type="molecule type" value="Genomic_DNA"/>
</dbReference>
<evidence type="ECO:0000313" key="3">
    <source>
        <dbReference type="Proteomes" id="UP001642487"/>
    </source>
</evidence>